<reference evidence="2" key="1">
    <citation type="submission" date="2018-11" db="EMBL/GenBank/DDBJ databases">
        <authorList>
            <consortium name="Pathogen Informatics"/>
        </authorList>
    </citation>
    <scope>NUCLEOTIDE SEQUENCE</scope>
</reference>
<dbReference type="AlphaFoldDB" id="A0A448X2F6"/>
<evidence type="ECO:0000256" key="1">
    <source>
        <dbReference type="SAM" id="MobiDB-lite"/>
    </source>
</evidence>
<organism evidence="2 3">
    <name type="scientific">Protopolystoma xenopodis</name>
    <dbReference type="NCBI Taxonomy" id="117903"/>
    <lineage>
        <taxon>Eukaryota</taxon>
        <taxon>Metazoa</taxon>
        <taxon>Spiralia</taxon>
        <taxon>Lophotrochozoa</taxon>
        <taxon>Platyhelminthes</taxon>
        <taxon>Monogenea</taxon>
        <taxon>Polyopisthocotylea</taxon>
        <taxon>Polystomatidea</taxon>
        <taxon>Polystomatidae</taxon>
        <taxon>Protopolystoma</taxon>
    </lineage>
</organism>
<sequence>MTGLAGFLPESGSSESGLPERDDSRDSTRPVLRCSGSGCQTQPVPRRPSSYEPEPQTPATCGPERAFSSFDPRFESHQPPETAHISGFEHDL</sequence>
<name>A0A448X2F6_9PLAT</name>
<dbReference type="EMBL" id="CAAALY010078422">
    <property type="protein sequence ID" value="VEL26156.1"/>
    <property type="molecule type" value="Genomic_DNA"/>
</dbReference>
<evidence type="ECO:0000313" key="2">
    <source>
        <dbReference type="EMBL" id="VEL26156.1"/>
    </source>
</evidence>
<protein>
    <submittedName>
        <fullName evidence="2">Uncharacterized protein</fullName>
    </submittedName>
</protein>
<proteinExistence type="predicted"/>
<comment type="caution">
    <text evidence="2">The sequence shown here is derived from an EMBL/GenBank/DDBJ whole genome shotgun (WGS) entry which is preliminary data.</text>
</comment>
<feature type="compositionally biased region" description="Low complexity" evidence="1">
    <location>
        <begin position="8"/>
        <end position="17"/>
    </location>
</feature>
<feature type="compositionally biased region" description="Basic and acidic residues" evidence="1">
    <location>
        <begin position="18"/>
        <end position="28"/>
    </location>
</feature>
<evidence type="ECO:0000313" key="3">
    <source>
        <dbReference type="Proteomes" id="UP000784294"/>
    </source>
</evidence>
<accession>A0A448X2F6</accession>
<feature type="region of interest" description="Disordered" evidence="1">
    <location>
        <begin position="1"/>
        <end position="92"/>
    </location>
</feature>
<gene>
    <name evidence="2" type="ORF">PXEA_LOCUS19596</name>
</gene>
<keyword evidence="3" id="KW-1185">Reference proteome</keyword>
<dbReference type="Proteomes" id="UP000784294">
    <property type="component" value="Unassembled WGS sequence"/>
</dbReference>